<geneLocation type="plasmid" evidence="1 2">
    <name>unnamed4</name>
</geneLocation>
<dbReference type="KEGG" id="azz:DEW08_30095"/>
<dbReference type="PANTHER" id="PTHR12526">
    <property type="entry name" value="GLYCOSYLTRANSFERASE"/>
    <property type="match status" value="1"/>
</dbReference>
<gene>
    <name evidence="1" type="ORF">DEW08_30095</name>
</gene>
<dbReference type="SUPFAM" id="SSF53756">
    <property type="entry name" value="UDP-Glycosyltransferase/glycogen phosphorylase"/>
    <property type="match status" value="1"/>
</dbReference>
<organism evidence="1 2">
    <name type="scientific">Azospirillum thermophilum</name>
    <dbReference type="NCBI Taxonomy" id="2202148"/>
    <lineage>
        <taxon>Bacteria</taxon>
        <taxon>Pseudomonadati</taxon>
        <taxon>Pseudomonadota</taxon>
        <taxon>Alphaproteobacteria</taxon>
        <taxon>Rhodospirillales</taxon>
        <taxon>Azospirillaceae</taxon>
        <taxon>Azospirillum</taxon>
    </lineage>
</organism>
<protein>
    <recommendedName>
        <fullName evidence="3">Glycosyltransferase</fullName>
    </recommendedName>
</protein>
<proteinExistence type="predicted"/>
<reference evidence="2" key="1">
    <citation type="submission" date="2018-05" db="EMBL/GenBank/DDBJ databases">
        <title>Azospirillum thermophila sp. nov., a novel isolated from hot spring.</title>
        <authorList>
            <person name="Zhao Z."/>
        </authorList>
    </citation>
    <scope>NUCLEOTIDE SEQUENCE [LARGE SCALE GENOMIC DNA]</scope>
    <source>
        <strain evidence="2">CFH 70021</strain>
        <plasmid evidence="2">unnamed4</plasmid>
    </source>
</reference>
<dbReference type="PANTHER" id="PTHR12526:SF636">
    <property type="entry name" value="BLL3647 PROTEIN"/>
    <property type="match status" value="1"/>
</dbReference>
<evidence type="ECO:0000313" key="2">
    <source>
        <dbReference type="Proteomes" id="UP000245629"/>
    </source>
</evidence>
<name>A0A2S2D0H5_9PROT</name>
<accession>A0A2S2D0H5</accession>
<dbReference type="Pfam" id="PF13692">
    <property type="entry name" value="Glyco_trans_1_4"/>
    <property type="match status" value="1"/>
</dbReference>
<dbReference type="EMBL" id="CP029359">
    <property type="protein sequence ID" value="AWK90263.1"/>
    <property type="molecule type" value="Genomic_DNA"/>
</dbReference>
<dbReference type="Gene3D" id="3.40.50.2000">
    <property type="entry name" value="Glycogen Phosphorylase B"/>
    <property type="match status" value="1"/>
</dbReference>
<dbReference type="AlphaFoldDB" id="A0A2S2D0H5"/>
<evidence type="ECO:0000313" key="1">
    <source>
        <dbReference type="EMBL" id="AWK90263.1"/>
    </source>
</evidence>
<keyword evidence="1" id="KW-0614">Plasmid</keyword>
<keyword evidence="2" id="KW-1185">Reference proteome</keyword>
<dbReference type="Proteomes" id="UP000245629">
    <property type="component" value="Plasmid unnamed4"/>
</dbReference>
<evidence type="ECO:0008006" key="3">
    <source>
        <dbReference type="Google" id="ProtNLM"/>
    </source>
</evidence>
<sequence>MAKRRFSELRQVHPAVTAESAAAYVASRFEAALYDAPGCRIDLLSMAVTGLGERPFVLVFDYLPVLFQPFFPYEDTRVGPDHPFYWIVRHTLEAPECRAIIVTYRSSTEMLAGFFDSPAIRDKCVFVNPCFSLDETTASPSNPSIRPKEPGDDLVLLFTASRNTADETFYARGGVDVLAAFAVLAEEEPRLRLLLRTPLPRTLGPRLRALVHEHPRIEHYPEPLPWDRYRGLFERADLFLLPGVTAYRNGLVQAMGWGVVPVLSDGAHMAELVEDGETGVIVPGRARRSGLEPGGKCFVQDWTALLQATDGPADPAFFEAFVDALRTLIRSPERLASLQRTNLAADHAYRMSSADLERFAQVLRHALR</sequence>
<dbReference type="GO" id="GO:0016757">
    <property type="term" value="F:glycosyltransferase activity"/>
    <property type="evidence" value="ECO:0007669"/>
    <property type="project" value="TreeGrafter"/>
</dbReference>